<proteinExistence type="predicted"/>
<dbReference type="InterPro" id="IPR035895">
    <property type="entry name" value="HPr-like_sf"/>
</dbReference>
<dbReference type="SUPFAM" id="SSF55594">
    <property type="entry name" value="HPr-like"/>
    <property type="match status" value="1"/>
</dbReference>
<dbReference type="Pfam" id="PF00381">
    <property type="entry name" value="PTS-HPr"/>
    <property type="match status" value="1"/>
</dbReference>
<feature type="domain" description="HPr" evidence="1">
    <location>
        <begin position="14"/>
        <end position="57"/>
    </location>
</feature>
<evidence type="ECO:0000313" key="3">
    <source>
        <dbReference type="Proteomes" id="UP000823912"/>
    </source>
</evidence>
<dbReference type="AlphaFoldDB" id="A0A9D1EB05"/>
<name>A0A9D1EB05_9FIRM</name>
<protein>
    <submittedName>
        <fullName evidence="2">HPr family phosphocarrier protein</fullName>
    </submittedName>
</protein>
<organism evidence="2 3">
    <name type="scientific">Candidatus Pullilachnospira gallistercoris</name>
    <dbReference type="NCBI Taxonomy" id="2840911"/>
    <lineage>
        <taxon>Bacteria</taxon>
        <taxon>Bacillati</taxon>
        <taxon>Bacillota</taxon>
        <taxon>Clostridia</taxon>
        <taxon>Lachnospirales</taxon>
        <taxon>Lachnospiraceae</taxon>
        <taxon>Lachnospiraceae incertae sedis</taxon>
        <taxon>Candidatus Pullilachnospira</taxon>
    </lineage>
</organism>
<accession>A0A9D1EB05</accession>
<evidence type="ECO:0000313" key="2">
    <source>
        <dbReference type="EMBL" id="HIR71211.1"/>
    </source>
</evidence>
<reference evidence="2" key="1">
    <citation type="submission" date="2020-10" db="EMBL/GenBank/DDBJ databases">
        <authorList>
            <person name="Gilroy R."/>
        </authorList>
    </citation>
    <scope>NUCLEOTIDE SEQUENCE</scope>
    <source>
        <strain evidence="2">ChiSjej5B23-6657</strain>
    </source>
</reference>
<gene>
    <name evidence="2" type="ORF">IAA55_08005</name>
</gene>
<comment type="caution">
    <text evidence="2">The sequence shown here is derived from an EMBL/GenBank/DDBJ whole genome shotgun (WGS) entry which is preliminary data.</text>
</comment>
<dbReference type="Gene3D" id="3.30.1340.10">
    <property type="entry name" value="HPr-like"/>
    <property type="match status" value="1"/>
</dbReference>
<dbReference type="EMBL" id="DVHM01000131">
    <property type="protein sequence ID" value="HIR71211.1"/>
    <property type="molecule type" value="Genomic_DNA"/>
</dbReference>
<reference evidence="2" key="2">
    <citation type="journal article" date="2021" name="PeerJ">
        <title>Extensive microbial diversity within the chicken gut microbiome revealed by metagenomics and culture.</title>
        <authorList>
            <person name="Gilroy R."/>
            <person name="Ravi A."/>
            <person name="Getino M."/>
            <person name="Pursley I."/>
            <person name="Horton D.L."/>
            <person name="Alikhan N.F."/>
            <person name="Baker D."/>
            <person name="Gharbi K."/>
            <person name="Hall N."/>
            <person name="Watson M."/>
            <person name="Adriaenssens E.M."/>
            <person name="Foster-Nyarko E."/>
            <person name="Jarju S."/>
            <person name="Secka A."/>
            <person name="Antonio M."/>
            <person name="Oren A."/>
            <person name="Chaudhuri R.R."/>
            <person name="La Ragione R."/>
            <person name="Hildebrand F."/>
            <person name="Pallen M.J."/>
        </authorList>
    </citation>
    <scope>NUCLEOTIDE SEQUENCE</scope>
    <source>
        <strain evidence="2">ChiSjej5B23-6657</strain>
    </source>
</reference>
<dbReference type="InterPro" id="IPR000032">
    <property type="entry name" value="HPr-like"/>
</dbReference>
<dbReference type="Proteomes" id="UP000823912">
    <property type="component" value="Unassembled WGS sequence"/>
</dbReference>
<evidence type="ECO:0000259" key="1">
    <source>
        <dbReference type="Pfam" id="PF00381"/>
    </source>
</evidence>
<sequence length="74" mass="8275">MEFKVVLNSPEEVKEFVKAASQCDAEIDLKSGSIYLDAKSLLGVLSMGIKKELKVMCVKDDEKFFRSVQKFAIA</sequence>